<dbReference type="RefSeq" id="WP_278468445.1">
    <property type="nucleotide sequence ID" value="NZ_JAGZMU010000008.1"/>
</dbReference>
<accession>A0A942WNK2</accession>
<name>A0A942WNK2_VEIPA</name>
<evidence type="ECO:0000313" key="2">
    <source>
        <dbReference type="Proteomes" id="UP000778864"/>
    </source>
</evidence>
<evidence type="ECO:0000313" key="1">
    <source>
        <dbReference type="EMBL" id="MBS4894014.1"/>
    </source>
</evidence>
<gene>
    <name evidence="1" type="ORF">KHZ90_09625</name>
</gene>
<dbReference type="AlphaFoldDB" id="A0A942WNK2"/>
<comment type="caution">
    <text evidence="1">The sequence shown here is derived from an EMBL/GenBank/DDBJ whole genome shotgun (WGS) entry which is preliminary data.</text>
</comment>
<protein>
    <submittedName>
        <fullName evidence="1">Uncharacterized protein</fullName>
    </submittedName>
</protein>
<reference evidence="1" key="1">
    <citation type="submission" date="2021-02" db="EMBL/GenBank/DDBJ databases">
        <title>Infant gut strain persistence is associated with maternal origin, phylogeny, and functional potential including surface adhesion and iron acquisition.</title>
        <authorList>
            <person name="Lou Y.C."/>
        </authorList>
    </citation>
    <scope>NUCLEOTIDE SEQUENCE</scope>
    <source>
        <strain evidence="1">L3_108_031G1_dasL3_108_031G1_concoct_20</strain>
    </source>
</reference>
<proteinExistence type="predicted"/>
<organism evidence="1 2">
    <name type="scientific">Veillonella parvula</name>
    <name type="common">Staphylococcus parvulus</name>
    <dbReference type="NCBI Taxonomy" id="29466"/>
    <lineage>
        <taxon>Bacteria</taxon>
        <taxon>Bacillati</taxon>
        <taxon>Bacillota</taxon>
        <taxon>Negativicutes</taxon>
        <taxon>Veillonellales</taxon>
        <taxon>Veillonellaceae</taxon>
        <taxon>Veillonella</taxon>
    </lineage>
</organism>
<dbReference type="Proteomes" id="UP000778864">
    <property type="component" value="Unassembled WGS sequence"/>
</dbReference>
<dbReference type="EMBL" id="JAGZMU010000008">
    <property type="protein sequence ID" value="MBS4894014.1"/>
    <property type="molecule type" value="Genomic_DNA"/>
</dbReference>
<sequence length="160" mass="19045">MKKSDLKSGMVIEWKEGNKFLIVDQLAFGRSGTHSLNTYTEDLKDNLGNISYDIVKVYIINNENISLNSIFDENYLNLIWQREREIDWSKVPTWTKVRCKQECGFYNAYHYEYIPNEINCLGCTTRDKFTFNTDPVVDYLSRKDIYEIHPSVEIKEEWYK</sequence>